<evidence type="ECO:0000256" key="1">
    <source>
        <dbReference type="ARBA" id="ARBA00004651"/>
    </source>
</evidence>
<keyword evidence="3" id="KW-1003">Cell membrane</keyword>
<dbReference type="OrthoDB" id="9815411at2"/>
<evidence type="ECO:0000313" key="8">
    <source>
        <dbReference type="EMBL" id="MBB4172485.1"/>
    </source>
</evidence>
<comment type="subcellular location">
    <subcellularLocation>
        <location evidence="1">Cell membrane</location>
        <topology evidence="1">Multi-pass membrane protein</topology>
    </subcellularLocation>
</comment>
<protein>
    <submittedName>
        <fullName evidence="8">Putative membrane protein YeaQ/YmgE (Transglycosylase-associated protein family)</fullName>
    </submittedName>
</protein>
<feature type="transmembrane region" description="Helical" evidence="7">
    <location>
        <begin position="30"/>
        <end position="53"/>
    </location>
</feature>
<proteinExistence type="inferred from homology"/>
<evidence type="ECO:0000313" key="9">
    <source>
        <dbReference type="Proteomes" id="UP000565745"/>
    </source>
</evidence>
<keyword evidence="6 7" id="KW-0472">Membrane</keyword>
<dbReference type="AlphaFoldDB" id="A0A7W6M4W5"/>
<comment type="similarity">
    <text evidence="2">Belongs to the UPF0410 family.</text>
</comment>
<evidence type="ECO:0000256" key="7">
    <source>
        <dbReference type="SAM" id="Phobius"/>
    </source>
</evidence>
<sequence length="84" mass="9044">MTGLGWFASIIVGGLAGWLAEKFMNREHNLMLNVFMGIVGAMLFNAVLVFIFGSTLGGWIGQLFVGFVGACVLIAAINMFRSRA</sequence>
<dbReference type="InterPro" id="IPR007341">
    <property type="entry name" value="Transgly_assoc"/>
</dbReference>
<feature type="transmembrane region" description="Helical" evidence="7">
    <location>
        <begin position="59"/>
        <end position="80"/>
    </location>
</feature>
<accession>A0A7W6M4W5</accession>
<dbReference type="Pfam" id="PF04226">
    <property type="entry name" value="Transgly_assoc"/>
    <property type="match status" value="1"/>
</dbReference>
<keyword evidence="5 7" id="KW-1133">Transmembrane helix</keyword>
<dbReference type="RefSeq" id="WP_025055423.1">
    <property type="nucleotide sequence ID" value="NZ_JACIFU010000001.1"/>
</dbReference>
<gene>
    <name evidence="8" type="ORF">GGR93_000246</name>
</gene>
<evidence type="ECO:0000256" key="4">
    <source>
        <dbReference type="ARBA" id="ARBA00022692"/>
    </source>
</evidence>
<evidence type="ECO:0000256" key="5">
    <source>
        <dbReference type="ARBA" id="ARBA00022989"/>
    </source>
</evidence>
<name>A0A7W6M4W5_9RHOB</name>
<dbReference type="EMBL" id="JACIFU010000001">
    <property type="protein sequence ID" value="MBB4172485.1"/>
    <property type="molecule type" value="Genomic_DNA"/>
</dbReference>
<evidence type="ECO:0000256" key="2">
    <source>
        <dbReference type="ARBA" id="ARBA00011006"/>
    </source>
</evidence>
<keyword evidence="4 7" id="KW-0812">Transmembrane</keyword>
<organism evidence="8 9">
    <name type="scientific">Sulfitobacter noctilucicola</name>
    <dbReference type="NCBI Taxonomy" id="1342301"/>
    <lineage>
        <taxon>Bacteria</taxon>
        <taxon>Pseudomonadati</taxon>
        <taxon>Pseudomonadota</taxon>
        <taxon>Alphaproteobacteria</taxon>
        <taxon>Rhodobacterales</taxon>
        <taxon>Roseobacteraceae</taxon>
        <taxon>Sulfitobacter</taxon>
    </lineage>
</organism>
<feature type="transmembrane region" description="Helical" evidence="7">
    <location>
        <begin position="6"/>
        <end position="23"/>
    </location>
</feature>
<dbReference type="GO" id="GO:0005886">
    <property type="term" value="C:plasma membrane"/>
    <property type="evidence" value="ECO:0007669"/>
    <property type="project" value="UniProtKB-SubCell"/>
</dbReference>
<comment type="caution">
    <text evidence="8">The sequence shown here is derived from an EMBL/GenBank/DDBJ whole genome shotgun (WGS) entry which is preliminary data.</text>
</comment>
<evidence type="ECO:0000256" key="3">
    <source>
        <dbReference type="ARBA" id="ARBA00022475"/>
    </source>
</evidence>
<dbReference type="Proteomes" id="UP000565745">
    <property type="component" value="Unassembled WGS sequence"/>
</dbReference>
<keyword evidence="9" id="KW-1185">Reference proteome</keyword>
<reference evidence="8 9" key="1">
    <citation type="submission" date="2020-08" db="EMBL/GenBank/DDBJ databases">
        <title>Genomic Encyclopedia of Type Strains, Phase IV (KMG-IV): sequencing the most valuable type-strain genomes for metagenomic binning, comparative biology and taxonomic classification.</title>
        <authorList>
            <person name="Goeker M."/>
        </authorList>
    </citation>
    <scope>NUCLEOTIDE SEQUENCE [LARGE SCALE GENOMIC DNA]</scope>
    <source>
        <strain evidence="8 9">DSM 101015</strain>
    </source>
</reference>
<evidence type="ECO:0000256" key="6">
    <source>
        <dbReference type="ARBA" id="ARBA00023136"/>
    </source>
</evidence>